<evidence type="ECO:0000313" key="1">
    <source>
        <dbReference type="EMBL" id="SEB83445.1"/>
    </source>
</evidence>
<dbReference type="Proteomes" id="UP000199064">
    <property type="component" value="Unassembled WGS sequence"/>
</dbReference>
<dbReference type="Pfam" id="PF07388">
    <property type="entry name" value="A-2_8-polyST"/>
    <property type="match status" value="1"/>
</dbReference>
<proteinExistence type="predicted"/>
<dbReference type="AlphaFoldDB" id="A0A1H4MLQ3"/>
<reference evidence="2" key="1">
    <citation type="submission" date="2016-10" db="EMBL/GenBank/DDBJ databases">
        <authorList>
            <person name="Varghese N."/>
            <person name="Submissions S."/>
        </authorList>
    </citation>
    <scope>NUCLEOTIDE SEQUENCE [LARGE SCALE GENOMIC DNA]</scope>
    <source>
        <strain evidence="2">ES.061</strain>
    </source>
</reference>
<gene>
    <name evidence="1" type="ORF">SAMN05216452_3357</name>
</gene>
<accession>A0A1H4MLQ3</accession>
<dbReference type="InterPro" id="IPR010866">
    <property type="entry name" value="A-2_8-polyST"/>
</dbReference>
<sequence>MKFRKRADSCNTMSEDEISTSHLCNNYRHLLMAMADIALTGQKALLIYLEDDLPLHAELRQRLLSACPEADFLFTTDADEIAAFSQLPRWFPPIVQRNVRFGGPLGLVTPHSYGTPTLRGRRFKRGYVYHSGFHTAKALVSHCDEIVLREGGTHNYVTHTIPWAKALLRGFAGRRPRYRVWGDEPWIDRIQVALPEELPQSVRAKASRIEMTELLTSLPENRSRALARAFLETPPPSLRDADQNALLLTQPLDQAGICSFSQQKQFYELVIQMLHDKGYRVFHKPHPRETPCPLPNTEPVPAQFPIEAWPFAGGKPFDLAVTAFSSALKRSDLGFAKIGLQLIPVEAFKASEFSGWPPRVTSTFDKLNMTGRPTTTEAGDPYEIG</sequence>
<name>A0A1H4MLQ3_9HYPH</name>
<evidence type="ECO:0008006" key="3">
    <source>
        <dbReference type="Google" id="ProtNLM"/>
    </source>
</evidence>
<dbReference type="EMBL" id="FNSL01000001">
    <property type="protein sequence ID" value="SEB83445.1"/>
    <property type="molecule type" value="Genomic_DNA"/>
</dbReference>
<keyword evidence="2" id="KW-1185">Reference proteome</keyword>
<evidence type="ECO:0000313" key="2">
    <source>
        <dbReference type="Proteomes" id="UP000199064"/>
    </source>
</evidence>
<organism evidence="1 2">
    <name type="scientific">Nitratireductor aquibiodomus</name>
    <dbReference type="NCBI Taxonomy" id="204799"/>
    <lineage>
        <taxon>Bacteria</taxon>
        <taxon>Pseudomonadati</taxon>
        <taxon>Pseudomonadota</taxon>
        <taxon>Alphaproteobacteria</taxon>
        <taxon>Hyphomicrobiales</taxon>
        <taxon>Phyllobacteriaceae</taxon>
        <taxon>Nitratireductor</taxon>
    </lineage>
</organism>
<protein>
    <recommendedName>
        <fullName evidence="3">Glycosyltransferase family 52</fullName>
    </recommendedName>
</protein>